<accession>A0A819YN37</accession>
<evidence type="ECO:0000313" key="2">
    <source>
        <dbReference type="EMBL" id="CAF4162516.1"/>
    </source>
</evidence>
<name>A0A819YN37_9BILA</name>
<feature type="region of interest" description="Disordered" evidence="1">
    <location>
        <begin position="481"/>
        <end position="594"/>
    </location>
</feature>
<dbReference type="Proteomes" id="UP000663842">
    <property type="component" value="Unassembled WGS sequence"/>
</dbReference>
<feature type="compositionally biased region" description="Acidic residues" evidence="1">
    <location>
        <begin position="488"/>
        <end position="497"/>
    </location>
</feature>
<feature type="compositionally biased region" description="Polar residues" evidence="1">
    <location>
        <begin position="500"/>
        <end position="511"/>
    </location>
</feature>
<protein>
    <submittedName>
        <fullName evidence="2">Uncharacterized protein</fullName>
    </submittedName>
</protein>
<proteinExistence type="predicted"/>
<comment type="caution">
    <text evidence="2">The sequence shown here is derived from an EMBL/GenBank/DDBJ whole genome shotgun (WGS) entry which is preliminary data.</text>
</comment>
<feature type="compositionally biased region" description="Polar residues" evidence="1">
    <location>
        <begin position="530"/>
        <end position="550"/>
    </location>
</feature>
<gene>
    <name evidence="2" type="ORF">UXM345_LOCUS25780</name>
</gene>
<sequence length="748" mass="86531">MSEKILRRRLHSKYERNWRYETQNKALHEADVLETPSAEEEETNLRGDQPTVMNSFFNDHLSVHSVSVDSDTDSESEILKNESNNNCSDNEVDENDCYFEDFMDEMEMHNNNRTNPLYAGSPISVHDACVRLIQLRNFFPSDCRLPKTIITLFKITNNDYCPEVSIRCVECGEILAQSHNENCSMVCIHNGKSRSYGAIAELAIMNVEYEIKRVAERYMDLINDYPKKLNSWFLAVKYIVKCLINLCDRFKQQSPKLQCHYETGSSRVSYNVRLQQAIFDLPARAHFLNVVQYNGYDGCGDCCIKGVAIDRQIYFPFSEKTEEPKNHQFYLKNSKHNAHRSIQGIKGPTPLSSILQLPNQTPYDSMHLIYHGHVKALLKFWRNIFDLKNNPMERTARIRKPTLRYDPSVYVLASFPKKNKHTIIPKHHVTIDAIDEHNGTLKSSGFIQSVRIIAEDNFLNIFLITTLDFSLASGYKHNRNSGKHVISDDDNEIEEEETIHATQGRSNTDCPKNTDDSPAAPLVIDEHSSNGHNTQESRTNVLSNVNGNLSDISERISERDDDDDDDDDLVLPQVKPMKKKRKTASRPKQSTSNEALVTEVSNIHKEFLSFRYNIEKRIKSLEKTFRILKNRKILKEIVLGVDVSKFRFGFDEHTKFVRQIFRQARYTSDPNLVLSNKNMVIEIQNAMKKRDKRLQSDDAYFKDTWQIVKELLRQLKHDHIRNNEYKTFRATQNNNQSSSPSKAIDINA</sequence>
<organism evidence="2 3">
    <name type="scientific">Rotaria magnacalcarata</name>
    <dbReference type="NCBI Taxonomy" id="392030"/>
    <lineage>
        <taxon>Eukaryota</taxon>
        <taxon>Metazoa</taxon>
        <taxon>Spiralia</taxon>
        <taxon>Gnathifera</taxon>
        <taxon>Rotifera</taxon>
        <taxon>Eurotatoria</taxon>
        <taxon>Bdelloidea</taxon>
        <taxon>Philodinida</taxon>
        <taxon>Philodinidae</taxon>
        <taxon>Rotaria</taxon>
    </lineage>
</organism>
<evidence type="ECO:0000256" key="1">
    <source>
        <dbReference type="SAM" id="MobiDB-lite"/>
    </source>
</evidence>
<reference evidence="2" key="1">
    <citation type="submission" date="2021-02" db="EMBL/GenBank/DDBJ databases">
        <authorList>
            <person name="Nowell W R."/>
        </authorList>
    </citation>
    <scope>NUCLEOTIDE SEQUENCE</scope>
</reference>
<evidence type="ECO:0000313" key="3">
    <source>
        <dbReference type="Proteomes" id="UP000663842"/>
    </source>
</evidence>
<feature type="compositionally biased region" description="Basic residues" evidence="1">
    <location>
        <begin position="576"/>
        <end position="585"/>
    </location>
</feature>
<dbReference type="AlphaFoldDB" id="A0A819YN37"/>
<feature type="compositionally biased region" description="Acidic residues" evidence="1">
    <location>
        <begin position="559"/>
        <end position="569"/>
    </location>
</feature>
<dbReference type="EMBL" id="CAJOBF010005064">
    <property type="protein sequence ID" value="CAF4162516.1"/>
    <property type="molecule type" value="Genomic_DNA"/>
</dbReference>